<feature type="signal peptide" evidence="1">
    <location>
        <begin position="1"/>
        <end position="23"/>
    </location>
</feature>
<evidence type="ECO:0000313" key="3">
    <source>
        <dbReference type="Proteomes" id="UP000509782"/>
    </source>
</evidence>
<gene>
    <name evidence="2" type="ORF">FOC81_28965</name>
</gene>
<accession>A0A6N0JTZ0</accession>
<protein>
    <submittedName>
        <fullName evidence="2">Uncharacterized protein</fullName>
    </submittedName>
</protein>
<sequence>MNLRAISAILLLAVLAFPGTASAWKLHLSPVDVVYADGLSKQSRSRIPFLDGASPIHEQLTRAVFGCELKGPCATGLEHENILIAEVETGVRWNDFPTVWFTDNTTEGCLGKASPLDRAKTRCYLMHLVRASFKNAEQSKGKYSKMSWAGRGHFGDLQFLHAMSPRNVSAGKNYENLLIWARFAYEVSLGDKYDTKDWVTVVPGMSTFFRPGTRRIGDLMDYQFGPASRGIALGQLLHIVQDSYAACHTDRGPDGRIRKFYHFDGQDPTFHARHDENPDELKKVLASTQNPVDFGQKLFQARIQRLEWEQVQPLFDAYLKPVDDTVISERGAGCQQPNAAPEA</sequence>
<keyword evidence="1" id="KW-0732">Signal</keyword>
<reference evidence="2 3" key="1">
    <citation type="submission" date="2020-05" db="EMBL/GenBank/DDBJ databases">
        <title>FDA dAtabase for Regulatory Grade micrObial Sequences (FDA-ARGOS): Supporting development and validation of Infectious Disease Dx tests.</title>
        <authorList>
            <person name="Sproer C."/>
            <person name="Gronow S."/>
            <person name="Severitt S."/>
            <person name="Schroder I."/>
            <person name="Tallon L."/>
            <person name="Sadzewicz L."/>
            <person name="Zhao X."/>
            <person name="Vavikolanu K."/>
            <person name="Mehta A."/>
            <person name="Aluvathingal J."/>
            <person name="Nadendla S."/>
            <person name="Myers T."/>
            <person name="Yan Y."/>
            <person name="Sichtig H."/>
        </authorList>
    </citation>
    <scope>NUCLEOTIDE SEQUENCE [LARGE SCALE GENOMIC DNA]</scope>
    <source>
        <strain evidence="2 3">FDAARGOS_787</strain>
    </source>
</reference>
<proteinExistence type="predicted"/>
<dbReference type="Proteomes" id="UP000509782">
    <property type="component" value="Chromosome"/>
</dbReference>
<evidence type="ECO:0000313" key="2">
    <source>
        <dbReference type="EMBL" id="QKQ50527.1"/>
    </source>
</evidence>
<dbReference type="AlphaFoldDB" id="A0A6N0JTZ0"/>
<evidence type="ECO:0000256" key="1">
    <source>
        <dbReference type="SAM" id="SignalP"/>
    </source>
</evidence>
<organism evidence="2 3">
    <name type="scientific">Achromobacter denitrificans</name>
    <name type="common">Alcaligenes denitrificans</name>
    <dbReference type="NCBI Taxonomy" id="32002"/>
    <lineage>
        <taxon>Bacteria</taxon>
        <taxon>Pseudomonadati</taxon>
        <taxon>Pseudomonadota</taxon>
        <taxon>Betaproteobacteria</taxon>
        <taxon>Burkholderiales</taxon>
        <taxon>Alcaligenaceae</taxon>
        <taxon>Achromobacter</taxon>
    </lineage>
</organism>
<dbReference type="RefSeq" id="WP_174717268.1">
    <property type="nucleotide sequence ID" value="NZ_CP054569.1"/>
</dbReference>
<dbReference type="EMBL" id="CP054569">
    <property type="protein sequence ID" value="QKQ50527.1"/>
    <property type="molecule type" value="Genomic_DNA"/>
</dbReference>
<name>A0A6N0JTZ0_ACHDE</name>
<feature type="chain" id="PRO_5027006868" evidence="1">
    <location>
        <begin position="24"/>
        <end position="343"/>
    </location>
</feature>